<reference evidence="2" key="1">
    <citation type="submission" date="2021-01" db="EMBL/GenBank/DDBJ databases">
        <title>Whole genome shotgun sequence of Cellulomonas chitinilytica NBRC 110799.</title>
        <authorList>
            <person name="Komaki H."/>
            <person name="Tamura T."/>
        </authorList>
    </citation>
    <scope>NUCLEOTIDE SEQUENCE</scope>
    <source>
        <strain evidence="2">NBRC 110799</strain>
    </source>
</reference>
<feature type="transmembrane region" description="Helical" evidence="1">
    <location>
        <begin position="96"/>
        <end position="115"/>
    </location>
</feature>
<comment type="caution">
    <text evidence="2">The sequence shown here is derived from an EMBL/GenBank/DDBJ whole genome shotgun (WGS) entry which is preliminary data.</text>
</comment>
<name>A0A919U2L6_9CELL</name>
<sequence>MHTLLAAATDTTPTFGPGLFIGYLVGYVIGALPLFGIFNKAGEAGWQAFVPIWNAIVLLKITGKPAWWIVLYLIPIVNIVITVIVLHALSTSFGHGAGFTAGLFFLSLIFLYILWLDGSTYRGAGAQAQPAGAYA</sequence>
<keyword evidence="3" id="KW-1185">Reference proteome</keyword>
<dbReference type="Proteomes" id="UP000632740">
    <property type="component" value="Unassembled WGS sequence"/>
</dbReference>
<proteinExistence type="predicted"/>
<dbReference type="Pfam" id="PF18936">
    <property type="entry name" value="DUF5684"/>
    <property type="match status" value="1"/>
</dbReference>
<evidence type="ECO:0000313" key="3">
    <source>
        <dbReference type="Proteomes" id="UP000632740"/>
    </source>
</evidence>
<keyword evidence="1" id="KW-0472">Membrane</keyword>
<accession>A0A919U2L6</accession>
<dbReference type="AlphaFoldDB" id="A0A919U2L6"/>
<evidence type="ECO:0000313" key="2">
    <source>
        <dbReference type="EMBL" id="GIG21234.1"/>
    </source>
</evidence>
<evidence type="ECO:0000256" key="1">
    <source>
        <dbReference type="SAM" id="Phobius"/>
    </source>
</evidence>
<feature type="transmembrane region" description="Helical" evidence="1">
    <location>
        <begin position="69"/>
        <end position="89"/>
    </location>
</feature>
<feature type="transmembrane region" description="Helical" evidence="1">
    <location>
        <begin position="20"/>
        <end position="38"/>
    </location>
</feature>
<keyword evidence="1" id="KW-0812">Transmembrane</keyword>
<dbReference type="EMBL" id="BONK01000006">
    <property type="protein sequence ID" value="GIG21234.1"/>
    <property type="molecule type" value="Genomic_DNA"/>
</dbReference>
<dbReference type="RefSeq" id="WP_203752404.1">
    <property type="nucleotide sequence ID" value="NZ_BONK01000006.1"/>
</dbReference>
<organism evidence="2 3">
    <name type="scientific">Cellulomonas chitinilytica</name>
    <dbReference type="NCBI Taxonomy" id="398759"/>
    <lineage>
        <taxon>Bacteria</taxon>
        <taxon>Bacillati</taxon>
        <taxon>Actinomycetota</taxon>
        <taxon>Actinomycetes</taxon>
        <taxon>Micrococcales</taxon>
        <taxon>Cellulomonadaceae</taxon>
        <taxon>Cellulomonas</taxon>
    </lineage>
</organism>
<dbReference type="InterPro" id="IPR043739">
    <property type="entry name" value="DUF5684"/>
</dbReference>
<protein>
    <recommendedName>
        <fullName evidence="4">Signal peptidase I</fullName>
    </recommendedName>
</protein>
<evidence type="ECO:0008006" key="4">
    <source>
        <dbReference type="Google" id="ProtNLM"/>
    </source>
</evidence>
<keyword evidence="1" id="KW-1133">Transmembrane helix</keyword>
<gene>
    <name evidence="2" type="ORF">Cch01nite_19580</name>
</gene>